<protein>
    <submittedName>
        <fullName evidence="1">Uncharacterized protein</fullName>
    </submittedName>
</protein>
<dbReference type="AlphaFoldDB" id="A0A7D9IV44"/>
<dbReference type="OrthoDB" id="5979778at2759"/>
<keyword evidence="2" id="KW-1185">Reference proteome</keyword>
<dbReference type="PANTHER" id="PTHR22605">
    <property type="entry name" value="RZ-TYPE DOMAIN-CONTAINING PROTEIN"/>
    <property type="match status" value="1"/>
</dbReference>
<sequence>MAEYLEQNIGEVKHYVQKNYTFRHDQRHFQAAFSCELSEILATRVHKLLQQRDEKCPEDQRLWLQHEALCQGHLQETGTFRKALSQKLSSIVSPMLSEVIAFCDQNHNLDLLGEEKEWKTRLWLTMINKEVITPLSYDSFISPVSDRIRERACVSSTGVGHRFSAKFPFSWIIKDIVNDLLQKVGADAKSLVSLRGVFYSSPLGQLLKPTFVDENIKGEAAMNYLNDFLHMIYKPIVEGELQLICDAVLAAAGKLHQSLYGNEECELDIPFIHFTYSLIQARLVNFSELVHVFPDLVQTLLTKRDQLDVGEMILDVVALECCLEQLEPKPRDLENADNRLIWCNRVQCIRPIIQVMKNLIPRPSQQQIGNGDCEAAFNVQLFGERSNRHLQNCKCVFILSDHSTNGPSRYTSLFLEWGVFEYQS</sequence>
<reference evidence="1" key="1">
    <citation type="submission" date="2020-04" db="EMBL/GenBank/DDBJ databases">
        <authorList>
            <person name="Alioto T."/>
            <person name="Alioto T."/>
            <person name="Gomez Garrido J."/>
        </authorList>
    </citation>
    <scope>NUCLEOTIDE SEQUENCE</scope>
    <source>
        <strain evidence="1">A484AB</strain>
    </source>
</reference>
<proteinExistence type="predicted"/>
<dbReference type="InterPro" id="IPR031248">
    <property type="entry name" value="RNF213"/>
</dbReference>
<evidence type="ECO:0000313" key="2">
    <source>
        <dbReference type="Proteomes" id="UP001152795"/>
    </source>
</evidence>
<dbReference type="Proteomes" id="UP001152795">
    <property type="component" value="Unassembled WGS sequence"/>
</dbReference>
<name>A0A7D9IV44_PARCT</name>
<gene>
    <name evidence="1" type="ORF">PACLA_8A075348</name>
</gene>
<accession>A0A7D9IV44</accession>
<dbReference type="GO" id="GO:0016887">
    <property type="term" value="F:ATP hydrolysis activity"/>
    <property type="evidence" value="ECO:0007669"/>
    <property type="project" value="InterPro"/>
</dbReference>
<dbReference type="EMBL" id="CACRXK020009695">
    <property type="protein sequence ID" value="CAB4017751.1"/>
    <property type="molecule type" value="Genomic_DNA"/>
</dbReference>
<evidence type="ECO:0000313" key="1">
    <source>
        <dbReference type="EMBL" id="CAB4017751.1"/>
    </source>
</evidence>
<dbReference type="GO" id="GO:0004842">
    <property type="term" value="F:ubiquitin-protein transferase activity"/>
    <property type="evidence" value="ECO:0007669"/>
    <property type="project" value="InterPro"/>
</dbReference>
<comment type="caution">
    <text evidence="1">The sequence shown here is derived from an EMBL/GenBank/DDBJ whole genome shotgun (WGS) entry which is preliminary data.</text>
</comment>
<dbReference type="PANTHER" id="PTHR22605:SF16">
    <property type="entry name" value="E3 UBIQUITIN-PROTEIN LIGASE RNF213"/>
    <property type="match status" value="1"/>
</dbReference>
<organism evidence="1 2">
    <name type="scientific">Paramuricea clavata</name>
    <name type="common">Red gorgonian</name>
    <name type="synonym">Violescent sea-whip</name>
    <dbReference type="NCBI Taxonomy" id="317549"/>
    <lineage>
        <taxon>Eukaryota</taxon>
        <taxon>Metazoa</taxon>
        <taxon>Cnidaria</taxon>
        <taxon>Anthozoa</taxon>
        <taxon>Octocorallia</taxon>
        <taxon>Malacalcyonacea</taxon>
        <taxon>Plexauridae</taxon>
        <taxon>Paramuricea</taxon>
    </lineage>
</organism>